<keyword evidence="3" id="KW-0964">Secreted</keyword>
<evidence type="ECO:0000259" key="5">
    <source>
        <dbReference type="Pfam" id="PF00669"/>
    </source>
</evidence>
<proteinExistence type="inferred from homology"/>
<feature type="domain" description="Flagellin C-terminal" evidence="6">
    <location>
        <begin position="672"/>
        <end position="757"/>
    </location>
</feature>
<dbReference type="Proteomes" id="UP000289200">
    <property type="component" value="Unassembled WGS sequence"/>
</dbReference>
<dbReference type="GO" id="GO:0005576">
    <property type="term" value="C:extracellular region"/>
    <property type="evidence" value="ECO:0007669"/>
    <property type="project" value="UniProtKB-SubCell"/>
</dbReference>
<dbReference type="RefSeq" id="WP_129609685.1">
    <property type="nucleotide sequence ID" value="NZ_UWOC01000157.1"/>
</dbReference>
<dbReference type="Pfam" id="PF00700">
    <property type="entry name" value="Flagellin_C"/>
    <property type="match status" value="1"/>
</dbReference>
<comment type="similarity">
    <text evidence="1 3">Belongs to the bacterial flagellin family.</text>
</comment>
<dbReference type="AlphaFoldDB" id="A0A447CX93"/>
<keyword evidence="2 3" id="KW-0975">Bacterial flagellum</keyword>
<dbReference type="Pfam" id="PF00669">
    <property type="entry name" value="Flagellin_N"/>
    <property type="match status" value="2"/>
</dbReference>
<comment type="caution">
    <text evidence="7">The sequence shown here is derived from an EMBL/GenBank/DDBJ whole genome shotgun (WGS) entry which is preliminary data.</text>
</comment>
<dbReference type="InterPro" id="IPR001029">
    <property type="entry name" value="Flagellin_N"/>
</dbReference>
<evidence type="ECO:0000313" key="8">
    <source>
        <dbReference type="Proteomes" id="UP000289200"/>
    </source>
</evidence>
<evidence type="ECO:0000313" key="7">
    <source>
        <dbReference type="EMBL" id="VCU09905.1"/>
    </source>
</evidence>
<reference evidence="8" key="1">
    <citation type="submission" date="2018-10" db="EMBL/GenBank/DDBJ databases">
        <authorList>
            <person name="Peiro R."/>
            <person name="Begona"/>
            <person name="Cbmso G."/>
            <person name="Lopez M."/>
            <person name="Gonzalez S."/>
            <person name="Sacristan E."/>
            <person name="Castillo E."/>
        </authorList>
    </citation>
    <scope>NUCLEOTIDE SEQUENCE [LARGE SCALE GENOMIC DNA]</scope>
</reference>
<evidence type="ECO:0000256" key="4">
    <source>
        <dbReference type="SAM" id="MobiDB-lite"/>
    </source>
</evidence>
<dbReference type="Gene3D" id="1.20.1330.10">
    <property type="entry name" value="f41 fragment of flagellin, N-terminal domain"/>
    <property type="match status" value="1"/>
</dbReference>
<name>A0A447CX93_9BRAD</name>
<organism evidence="7 8">
    <name type="scientific">Rhodoplanes serenus</name>
    <dbReference type="NCBI Taxonomy" id="200615"/>
    <lineage>
        <taxon>Bacteria</taxon>
        <taxon>Pseudomonadati</taxon>
        <taxon>Pseudomonadota</taxon>
        <taxon>Alphaproteobacteria</taxon>
        <taxon>Hyphomicrobiales</taxon>
        <taxon>Nitrobacteraceae</taxon>
        <taxon>Rhodoplanes</taxon>
    </lineage>
</organism>
<gene>
    <name evidence="7" type="ORF">RHODGE_RHODGE_03072</name>
</gene>
<feature type="domain" description="Flagellin N-terminal" evidence="5">
    <location>
        <begin position="557"/>
        <end position="625"/>
    </location>
</feature>
<dbReference type="GO" id="GO:0005198">
    <property type="term" value="F:structural molecule activity"/>
    <property type="evidence" value="ECO:0007669"/>
    <property type="project" value="UniProtKB-UniRule"/>
</dbReference>
<protein>
    <recommendedName>
        <fullName evidence="3">Flagellin</fullName>
    </recommendedName>
</protein>
<dbReference type="GO" id="GO:0009288">
    <property type="term" value="C:bacterial-type flagellum"/>
    <property type="evidence" value="ECO:0007669"/>
    <property type="project" value="UniProtKB-SubCell"/>
</dbReference>
<evidence type="ECO:0000256" key="3">
    <source>
        <dbReference type="RuleBase" id="RU362073"/>
    </source>
</evidence>
<feature type="region of interest" description="Disordered" evidence="4">
    <location>
        <begin position="577"/>
        <end position="597"/>
    </location>
</feature>
<sequence>MASGITLSAGVRQNLLSLQNTADMMATTQNRLATGKKVNSALDNPSNFFTSQSLGDRAGDLNSLLDSIGQAVKTLDAANNGITSLTKLVQSAKSIAQQARSATAPAASYDALNVTGTMPSETIGSAIAGGANDLSAKAVNLSFTNQAESIGTHTGSADLSSGMGGAGNAGTIQIRVTASGVDKTFNVALDGTEADAAAVIAKANATTSGTPGDTLDNYVTLSETAGHNLKLDAASADVDFSISAAGSGSTAATLTGAGLTAGSYNSTSLLDRVVAGGGTAGSSSLVLSVTGQSDKTVTFGNSGGQVSTISELNSWINSNRGAATGSISGTTFSMSVGAGTGNALGFNASDVGVTKALGLDAAAANYNFGTGARGGMGSALSKSFNSDLTLGELDTSLASGSSIAITVDANDGNGPQTQTVGLSGTDNLSAVVNKLKANATLNANLDISNQAGKLKMVAKSADVDFSIAAGSATTALNMTAGSYNSTSLLDQVISGGGAEGDTMTVAANGGAAQTITFGKGSGQVSTIAEFTTALSNLSGVTTSVTGSAFQVGVASGSSQTTLTIGGSTNTLTALGTSAQTKTGTKHEGSPNSTRESLQKDFNDVLDQIDSLSKDASYNGINLLNGDDLKVAFNEKNTSSLTIKGVTYNASNLGLNKQNGTTFQDNTKIDATISAINDALTTLRTQASKFGSNLSTVQTRQDFTKSMVNTLQTGADNLVLADSNEEGANMLALQTRQQLSTTALSLANQANQAVLRLF</sequence>
<accession>A0A447CX93</accession>
<feature type="domain" description="Flagellin N-terminal" evidence="5">
    <location>
        <begin position="14"/>
        <end position="111"/>
    </location>
</feature>
<comment type="function">
    <text evidence="3">Flagellin is the subunit protein which polymerizes to form the filaments of bacterial flagella.</text>
</comment>
<dbReference type="EMBL" id="UWOC01000157">
    <property type="protein sequence ID" value="VCU09905.1"/>
    <property type="molecule type" value="Genomic_DNA"/>
</dbReference>
<keyword evidence="8" id="KW-1185">Reference proteome</keyword>
<dbReference type="InterPro" id="IPR046358">
    <property type="entry name" value="Flagellin_C"/>
</dbReference>
<comment type="subcellular location">
    <subcellularLocation>
        <location evidence="3">Secreted</location>
    </subcellularLocation>
    <subcellularLocation>
        <location evidence="3">Bacterial flagellum</location>
    </subcellularLocation>
</comment>
<dbReference type="OrthoDB" id="9808068at2"/>
<evidence type="ECO:0000256" key="1">
    <source>
        <dbReference type="ARBA" id="ARBA00005709"/>
    </source>
</evidence>
<dbReference type="SUPFAM" id="SSF64518">
    <property type="entry name" value="Phase 1 flagellin"/>
    <property type="match status" value="2"/>
</dbReference>
<evidence type="ECO:0000259" key="6">
    <source>
        <dbReference type="Pfam" id="PF00700"/>
    </source>
</evidence>
<evidence type="ECO:0000256" key="2">
    <source>
        <dbReference type="ARBA" id="ARBA00023143"/>
    </source>
</evidence>